<dbReference type="EnsemblMetazoa" id="CPIJ001185-RA">
    <property type="protein sequence ID" value="CPIJ001185-PA"/>
    <property type="gene ID" value="CPIJ001185"/>
</dbReference>
<name>B0W2F1_CULQU</name>
<dbReference type="GO" id="GO:0031124">
    <property type="term" value="P:mRNA 3'-end processing"/>
    <property type="evidence" value="ECO:0007669"/>
    <property type="project" value="InterPro"/>
</dbReference>
<dbReference type="PANTHER" id="PTHR15921:SF3">
    <property type="entry name" value="PRE-MRNA CLEAVAGE COMPLEX 2 PROTEIN PCF11"/>
    <property type="match status" value="1"/>
</dbReference>
<dbReference type="HOGENOM" id="CLU_1519348_0_0_1"/>
<dbReference type="STRING" id="7176.B0W2F1"/>
<evidence type="ECO:0008006" key="4">
    <source>
        <dbReference type="Google" id="ProtNLM"/>
    </source>
</evidence>
<protein>
    <recommendedName>
        <fullName evidence="4">CID domain-containing protein</fullName>
    </recommendedName>
</protein>
<reference evidence="2" key="2">
    <citation type="submission" date="2020-05" db="UniProtKB">
        <authorList>
            <consortium name="EnsemblMetazoa"/>
        </authorList>
    </citation>
    <scope>IDENTIFICATION</scope>
    <source>
        <strain evidence="2">JHB</strain>
    </source>
</reference>
<dbReference type="AlphaFoldDB" id="B0W2F1"/>
<dbReference type="VEuPathDB" id="VectorBase:CPIJ001185"/>
<dbReference type="SUPFAM" id="SSF48464">
    <property type="entry name" value="ENTH/VHS domain"/>
    <property type="match status" value="1"/>
</dbReference>
<dbReference type="EMBL" id="DS231826">
    <property type="protein sequence ID" value="EDS28697.1"/>
    <property type="molecule type" value="Genomic_DNA"/>
</dbReference>
<dbReference type="GO" id="GO:0006369">
    <property type="term" value="P:termination of RNA polymerase II transcription"/>
    <property type="evidence" value="ECO:0007669"/>
    <property type="project" value="InterPro"/>
</dbReference>
<accession>B0W2F1</accession>
<evidence type="ECO:0000313" key="1">
    <source>
        <dbReference type="EMBL" id="EDS28697.1"/>
    </source>
</evidence>
<dbReference type="GO" id="GO:0005849">
    <property type="term" value="C:mRNA cleavage factor complex"/>
    <property type="evidence" value="ECO:0007669"/>
    <property type="project" value="TreeGrafter"/>
</dbReference>
<dbReference type="KEGG" id="cqu:CpipJ_CPIJ001185"/>
<dbReference type="Proteomes" id="UP000002320">
    <property type="component" value="Unassembled WGS sequence"/>
</dbReference>
<evidence type="ECO:0000313" key="2">
    <source>
        <dbReference type="EnsemblMetazoa" id="CPIJ001185-PA"/>
    </source>
</evidence>
<dbReference type="VEuPathDB" id="VectorBase:CQUJHB003959"/>
<keyword evidence="3" id="KW-1185">Reference proteome</keyword>
<reference evidence="1" key="1">
    <citation type="submission" date="2007-03" db="EMBL/GenBank/DDBJ databases">
        <title>Annotation of Culex pipiens quinquefasciatus.</title>
        <authorList>
            <consortium name="The Broad Institute Genome Sequencing Platform"/>
            <person name="Atkinson P.W."/>
            <person name="Hemingway J."/>
            <person name="Christensen B.M."/>
            <person name="Higgs S."/>
            <person name="Kodira C."/>
            <person name="Hannick L."/>
            <person name="Megy K."/>
            <person name="O'Leary S."/>
            <person name="Pearson M."/>
            <person name="Haas B.J."/>
            <person name="Mauceli E."/>
            <person name="Wortman J.R."/>
            <person name="Lee N.H."/>
            <person name="Guigo R."/>
            <person name="Stanke M."/>
            <person name="Alvarado L."/>
            <person name="Amedeo P."/>
            <person name="Antoine C.H."/>
            <person name="Arensburger P."/>
            <person name="Bidwell S.L."/>
            <person name="Crawford M."/>
            <person name="Camaro F."/>
            <person name="Devon K."/>
            <person name="Engels R."/>
            <person name="Hammond M."/>
            <person name="Howarth C."/>
            <person name="Koehrsen M."/>
            <person name="Lawson D."/>
            <person name="Montgomery P."/>
            <person name="Nene V."/>
            <person name="Nusbaum C."/>
            <person name="Puiu D."/>
            <person name="Romero-Severson J."/>
            <person name="Severson D.W."/>
            <person name="Shumway M."/>
            <person name="Sisk P."/>
            <person name="Stolte C."/>
            <person name="Zeng Q."/>
            <person name="Eisenstadt E."/>
            <person name="Fraser-Liggett C."/>
            <person name="Strausberg R."/>
            <person name="Galagan J."/>
            <person name="Birren B."/>
            <person name="Collins F.H."/>
        </authorList>
    </citation>
    <scope>NUCLEOTIDE SEQUENCE [LARGE SCALE GENOMIC DNA]</scope>
    <source>
        <strain evidence="1">JHB</strain>
    </source>
</reference>
<sequence>MAAATLDQAAVDKRAREIETEYLSSLADLNVNSKPLINMLTILAEENLDYAPIIVNAVEKHLSQVYTLPSQITIITYLSHDHFGPTPKEPYTLVLVTLSLSNKTASISNQVVNTNADGTQVIMELKASGDAMSADVRQAQLVQGIMIEDNGSLLQDFFAFCCKMNLKDCFASSLEGT</sequence>
<dbReference type="PANTHER" id="PTHR15921">
    <property type="entry name" value="PRE-MRNA CLEAVAGE COMPLEX II"/>
    <property type="match status" value="1"/>
</dbReference>
<dbReference type="GO" id="GO:0000993">
    <property type="term" value="F:RNA polymerase II complex binding"/>
    <property type="evidence" value="ECO:0007669"/>
    <property type="project" value="InterPro"/>
</dbReference>
<dbReference type="Gene3D" id="1.25.40.90">
    <property type="match status" value="1"/>
</dbReference>
<dbReference type="eggNOG" id="KOG2071">
    <property type="taxonomic scope" value="Eukaryota"/>
</dbReference>
<organism>
    <name type="scientific">Culex quinquefasciatus</name>
    <name type="common">Southern house mosquito</name>
    <name type="synonym">Culex pungens</name>
    <dbReference type="NCBI Taxonomy" id="7176"/>
    <lineage>
        <taxon>Eukaryota</taxon>
        <taxon>Metazoa</taxon>
        <taxon>Ecdysozoa</taxon>
        <taxon>Arthropoda</taxon>
        <taxon>Hexapoda</taxon>
        <taxon>Insecta</taxon>
        <taxon>Pterygota</taxon>
        <taxon>Neoptera</taxon>
        <taxon>Endopterygota</taxon>
        <taxon>Diptera</taxon>
        <taxon>Nematocera</taxon>
        <taxon>Culicoidea</taxon>
        <taxon>Culicidae</taxon>
        <taxon>Culicinae</taxon>
        <taxon>Culicini</taxon>
        <taxon>Culex</taxon>
        <taxon>Culex</taxon>
    </lineage>
</organism>
<evidence type="ECO:0000313" key="3">
    <source>
        <dbReference type="Proteomes" id="UP000002320"/>
    </source>
</evidence>
<dbReference type="InParanoid" id="B0W2F1"/>
<proteinExistence type="predicted"/>
<gene>
    <name evidence="2" type="primary">6032214</name>
    <name evidence="1" type="ORF">CpipJ_CPIJ001185</name>
</gene>
<dbReference type="InterPro" id="IPR045154">
    <property type="entry name" value="PCF11-like"/>
</dbReference>
<dbReference type="GO" id="GO:0005737">
    <property type="term" value="C:cytoplasm"/>
    <property type="evidence" value="ECO:0007669"/>
    <property type="project" value="TreeGrafter"/>
</dbReference>
<dbReference type="OrthoDB" id="343582at2759"/>
<dbReference type="InterPro" id="IPR008942">
    <property type="entry name" value="ENTH_VHS"/>
</dbReference>
<dbReference type="GO" id="GO:0003729">
    <property type="term" value="F:mRNA binding"/>
    <property type="evidence" value="ECO:0007669"/>
    <property type="project" value="InterPro"/>
</dbReference>